<gene>
    <name evidence="2" type="ORF">KSX_82200</name>
</gene>
<feature type="region of interest" description="Disordered" evidence="1">
    <location>
        <begin position="155"/>
        <end position="223"/>
    </location>
</feature>
<feature type="compositionally biased region" description="Low complexity" evidence="1">
    <location>
        <begin position="165"/>
        <end position="202"/>
    </location>
</feature>
<accession>A0A8J3I4G5</accession>
<dbReference type="AlphaFoldDB" id="A0A8J3I4G5"/>
<dbReference type="RefSeq" id="WP_220199124.1">
    <property type="nucleotide sequence ID" value="NZ_BNJF01000007.1"/>
</dbReference>
<evidence type="ECO:0000313" key="3">
    <source>
        <dbReference type="Proteomes" id="UP000612362"/>
    </source>
</evidence>
<keyword evidence="3" id="KW-1185">Reference proteome</keyword>
<feature type="compositionally biased region" description="Pro residues" evidence="1">
    <location>
        <begin position="203"/>
        <end position="215"/>
    </location>
</feature>
<evidence type="ECO:0008006" key="4">
    <source>
        <dbReference type="Google" id="ProtNLM"/>
    </source>
</evidence>
<evidence type="ECO:0000313" key="2">
    <source>
        <dbReference type="EMBL" id="GHO50057.1"/>
    </source>
</evidence>
<comment type="caution">
    <text evidence="2">The sequence shown here is derived from an EMBL/GenBank/DDBJ whole genome shotgun (WGS) entry which is preliminary data.</text>
</comment>
<dbReference type="Proteomes" id="UP000612362">
    <property type="component" value="Unassembled WGS sequence"/>
</dbReference>
<name>A0A8J3I4G5_9CHLR</name>
<sequence length="255" mass="27516">MKPLTGQYECQHRSGVGFDYFTSLLDRLILQPNGRFTLAIQDRSRIAKAAQSFIKGEQANTVTPASEIKREGGYVQQGQLLLLHFDDGSQEQAQIAPDGDGIQLGKNFFTKVSDSTSLPSMQRMKKDMDDIAKGIKIATTLGGLAMKAAKTINETVQNSQKPDPDAQQQIAPPASQPQNQPGQPQQPVPGGIQQAPMASQPQQVPPTPPAPPSMPPVGMATPQTSSEAQAIYCEQCGNRCRPGKRFCNRCGAPLF</sequence>
<proteinExistence type="predicted"/>
<organism evidence="2 3">
    <name type="scientific">Ktedonospora formicarum</name>
    <dbReference type="NCBI Taxonomy" id="2778364"/>
    <lineage>
        <taxon>Bacteria</taxon>
        <taxon>Bacillati</taxon>
        <taxon>Chloroflexota</taxon>
        <taxon>Ktedonobacteria</taxon>
        <taxon>Ktedonobacterales</taxon>
        <taxon>Ktedonobacteraceae</taxon>
        <taxon>Ktedonospora</taxon>
    </lineage>
</organism>
<protein>
    <recommendedName>
        <fullName evidence="4">Zinc ribbon domain-containing protein</fullName>
    </recommendedName>
</protein>
<reference evidence="2" key="1">
    <citation type="submission" date="2020-10" db="EMBL/GenBank/DDBJ databases">
        <title>Taxonomic study of unclassified bacteria belonging to the class Ktedonobacteria.</title>
        <authorList>
            <person name="Yabe S."/>
            <person name="Wang C.M."/>
            <person name="Zheng Y."/>
            <person name="Sakai Y."/>
            <person name="Cavaletti L."/>
            <person name="Monciardini P."/>
            <person name="Donadio S."/>
        </authorList>
    </citation>
    <scope>NUCLEOTIDE SEQUENCE</scope>
    <source>
        <strain evidence="2">SOSP1-1</strain>
    </source>
</reference>
<dbReference type="EMBL" id="BNJF01000007">
    <property type="protein sequence ID" value="GHO50057.1"/>
    <property type="molecule type" value="Genomic_DNA"/>
</dbReference>
<evidence type="ECO:0000256" key="1">
    <source>
        <dbReference type="SAM" id="MobiDB-lite"/>
    </source>
</evidence>